<reference evidence="8" key="1">
    <citation type="journal article" date="2024" name="Int. J. Syst. Evol. Microbiol.">
        <title>Turicibacter faecis sp. nov., isolated from faeces of heart failure mouse model.</title>
        <authorList>
            <person name="Imamura Y."/>
            <person name="Motooka D."/>
            <person name="Nakajima Y."/>
            <person name="Ito S."/>
            <person name="Kitakaze M."/>
            <person name="Iida T."/>
            <person name="Nakamura S."/>
        </authorList>
    </citation>
    <scope>NUCLEOTIDE SEQUENCE</scope>
    <source>
        <strain evidence="8">TC023</strain>
    </source>
</reference>
<dbReference type="Proteomes" id="UP001432099">
    <property type="component" value="Chromosome"/>
</dbReference>
<feature type="transmembrane region" description="Helical" evidence="6">
    <location>
        <begin position="577"/>
        <end position="598"/>
    </location>
</feature>
<dbReference type="PRINTS" id="PR00119">
    <property type="entry name" value="CATATPASE"/>
</dbReference>
<evidence type="ECO:0000256" key="1">
    <source>
        <dbReference type="ARBA" id="ARBA00004141"/>
    </source>
</evidence>
<feature type="transmembrane region" description="Helical" evidence="6">
    <location>
        <begin position="670"/>
        <end position="688"/>
    </location>
</feature>
<dbReference type="PROSITE" id="PS00154">
    <property type="entry name" value="ATPASE_E1_E2"/>
    <property type="match status" value="1"/>
</dbReference>
<dbReference type="InterPro" id="IPR023299">
    <property type="entry name" value="ATPase_P-typ_cyto_dom_N"/>
</dbReference>
<feature type="transmembrane region" description="Helical" evidence="6">
    <location>
        <begin position="65"/>
        <end position="83"/>
    </location>
</feature>
<keyword evidence="5 6" id="KW-0472">Membrane</keyword>
<dbReference type="NCBIfam" id="TIGR01494">
    <property type="entry name" value="ATPase_P-type"/>
    <property type="match status" value="2"/>
</dbReference>
<feature type="domain" description="P-type ATPase A" evidence="7">
    <location>
        <begin position="97"/>
        <end position="193"/>
    </location>
</feature>
<dbReference type="Pfam" id="PF00122">
    <property type="entry name" value="E1-E2_ATPase"/>
    <property type="match status" value="1"/>
</dbReference>
<dbReference type="InterPro" id="IPR008250">
    <property type="entry name" value="ATPase_P-typ_transduc_dom_A_sf"/>
</dbReference>
<proteinExistence type="predicted"/>
<evidence type="ECO:0000256" key="3">
    <source>
        <dbReference type="ARBA" id="ARBA00022967"/>
    </source>
</evidence>
<evidence type="ECO:0000313" key="8">
    <source>
        <dbReference type="EMBL" id="BEH90032.1"/>
    </source>
</evidence>
<feature type="transmembrane region" description="Helical" evidence="6">
    <location>
        <begin position="247"/>
        <end position="273"/>
    </location>
</feature>
<dbReference type="Pfam" id="PF00702">
    <property type="entry name" value="Hydrolase"/>
    <property type="match status" value="1"/>
</dbReference>
<dbReference type="InterPro" id="IPR023214">
    <property type="entry name" value="HAD_sf"/>
</dbReference>
<dbReference type="InterPro" id="IPR044492">
    <property type="entry name" value="P_typ_ATPase_HD_dom"/>
</dbReference>
<dbReference type="EMBL" id="AP028127">
    <property type="protein sequence ID" value="BEH90032.1"/>
    <property type="molecule type" value="Genomic_DNA"/>
</dbReference>
<keyword evidence="2 6" id="KW-0812">Transmembrane</keyword>
<dbReference type="InterPro" id="IPR059000">
    <property type="entry name" value="ATPase_P-type_domA"/>
</dbReference>
<feature type="transmembrane region" description="Helical" evidence="6">
    <location>
        <begin position="644"/>
        <end position="664"/>
    </location>
</feature>
<evidence type="ECO:0000256" key="6">
    <source>
        <dbReference type="SAM" id="Phobius"/>
    </source>
</evidence>
<feature type="transmembrane region" description="Helical" evidence="6">
    <location>
        <begin position="604"/>
        <end position="624"/>
    </location>
</feature>
<dbReference type="InterPro" id="IPR036412">
    <property type="entry name" value="HAD-like_sf"/>
</dbReference>
<keyword evidence="4 6" id="KW-1133">Transmembrane helix</keyword>
<dbReference type="SFLD" id="SFLDF00027">
    <property type="entry name" value="p-type_atpase"/>
    <property type="match status" value="1"/>
</dbReference>
<evidence type="ECO:0000256" key="4">
    <source>
        <dbReference type="ARBA" id="ARBA00022989"/>
    </source>
</evidence>
<dbReference type="InterPro" id="IPR023298">
    <property type="entry name" value="ATPase_P-typ_TM_dom_sf"/>
</dbReference>
<dbReference type="InterPro" id="IPR001757">
    <property type="entry name" value="P_typ_ATPase"/>
</dbReference>
<dbReference type="PANTHER" id="PTHR42861">
    <property type="entry name" value="CALCIUM-TRANSPORTING ATPASE"/>
    <property type="match status" value="1"/>
</dbReference>
<feature type="transmembrane region" description="Helical" evidence="6">
    <location>
        <begin position="700"/>
        <end position="719"/>
    </location>
</feature>
<dbReference type="Gene3D" id="3.40.1110.10">
    <property type="entry name" value="Calcium-transporting ATPase, cytoplasmic domain N"/>
    <property type="match status" value="1"/>
</dbReference>
<feature type="transmembrane region" description="Helical" evidence="6">
    <location>
        <begin position="208"/>
        <end position="227"/>
    </location>
</feature>
<comment type="subcellular location">
    <subcellularLocation>
        <location evidence="1">Membrane</location>
        <topology evidence="1">Multi-pass membrane protein</topology>
    </subcellularLocation>
</comment>
<dbReference type="PRINTS" id="PR00120">
    <property type="entry name" value="HATPASE"/>
</dbReference>
<dbReference type="Gene3D" id="3.40.50.1000">
    <property type="entry name" value="HAD superfamily/HAD-like"/>
    <property type="match status" value="1"/>
</dbReference>
<dbReference type="InterPro" id="IPR018303">
    <property type="entry name" value="ATPase_P-typ_P_site"/>
</dbReference>
<dbReference type="SFLD" id="SFLDG00002">
    <property type="entry name" value="C1.7:_P-type_atpase_like"/>
    <property type="match status" value="1"/>
</dbReference>
<accession>A0ABN6Z853</accession>
<dbReference type="RefSeq" id="WP_262953708.1">
    <property type="nucleotide sequence ID" value="NZ_AP028127.1"/>
</dbReference>
<organism evidence="8 9">
    <name type="scientific">Turicibacter faecis</name>
    <dbReference type="NCBI Taxonomy" id="2963365"/>
    <lineage>
        <taxon>Bacteria</taxon>
        <taxon>Bacillati</taxon>
        <taxon>Bacillota</taxon>
        <taxon>Erysipelotrichia</taxon>
        <taxon>Erysipelotrichales</taxon>
        <taxon>Turicibacteraceae</taxon>
        <taxon>Turicibacter</taxon>
    </lineage>
</organism>
<keyword evidence="9" id="KW-1185">Reference proteome</keyword>
<dbReference type="SFLD" id="SFLDS00003">
    <property type="entry name" value="Haloacid_Dehalogenase"/>
    <property type="match status" value="1"/>
</dbReference>
<feature type="transmembrane region" description="Helical" evidence="6">
    <location>
        <begin position="36"/>
        <end position="59"/>
    </location>
</feature>
<dbReference type="SUPFAM" id="SSF81665">
    <property type="entry name" value="Calcium ATPase, transmembrane domain M"/>
    <property type="match status" value="1"/>
</dbReference>
<evidence type="ECO:0000256" key="5">
    <source>
        <dbReference type="ARBA" id="ARBA00023136"/>
    </source>
</evidence>
<dbReference type="Gene3D" id="1.20.1110.10">
    <property type="entry name" value="Calcium-transporting ATPase, transmembrane domain"/>
    <property type="match status" value="1"/>
</dbReference>
<evidence type="ECO:0000313" key="9">
    <source>
        <dbReference type="Proteomes" id="UP001432099"/>
    </source>
</evidence>
<evidence type="ECO:0000256" key="2">
    <source>
        <dbReference type="ARBA" id="ARBA00022692"/>
    </source>
</evidence>
<sequence length="765" mass="85411">MTDIKYGLTQEEVQKRRSLGQDNHLIEYKTKSVKQILIDNLCTFFNMINFILGLFILTTGSYKNLLFLGVIVCNIIIGIAVELRAKRSLDKINLITRTKVFVQREGKKQECYPEDLVLGDILYLTTGNQIVVDGQVVDGHLEVNEALLTGESDTVIKNVGDTVYSGSYVVASSALIEVTAVAEQTYANQLGKEAKEYKKHPSQLRETLNLILKTVSLFIIPVGLLMLGKSLVFNHLPWNDAILKTAAALIGMIPEGLFLLCSISLTVGVIKLINKKTLVQEMFCIESMARIDTLCLDKTGTITQGKMQVHEVKWYVDQKISSRIGNLLHELNETNFTAQALKAYFTENDQATPSELYYFTSANKYSGAKYSDGVYRIGSYPHIVEHPDEQITKEIEALASCGYRVLTVVKTVNDHHEVLALITLIDPIRENAPQIFDYFLNQGVDLKVISGDHPQTVAHIAKQAGLKNADRFVDMSQYPDDHLDGLVNEYTVFGRVSPKQKKSLIQALKKQGHFVAMMGDGINDVPAMKESNCSITVNNGSEITKSIADILLLNSDFSSLPAALLEGRRVINNIQRVSTLFLTKTVYSILIAFIVLLTPLRYPFVPIQMTLINLFTIGLPGFFLAIEPSRERIKGNFLTEVSKIAIPAGFSVIGCLLIGLMIPSLHRNHALFDTYCFCIAMVSGLWVLIRSCLPINLKKIAILFISITGITLSVLKFSNLFMLSHVTPIQLIQWVLLIVPLYALLFFVLKHMFHQILSKLNIQSN</sequence>
<dbReference type="SUPFAM" id="SSF81653">
    <property type="entry name" value="Calcium ATPase, transduction domain A"/>
    <property type="match status" value="1"/>
</dbReference>
<dbReference type="SUPFAM" id="SSF56784">
    <property type="entry name" value="HAD-like"/>
    <property type="match status" value="1"/>
</dbReference>
<feature type="transmembrane region" description="Helical" evidence="6">
    <location>
        <begin position="731"/>
        <end position="749"/>
    </location>
</feature>
<dbReference type="Gene3D" id="2.70.150.10">
    <property type="entry name" value="Calcium-transporting ATPase, cytoplasmic transduction domain A"/>
    <property type="match status" value="1"/>
</dbReference>
<evidence type="ECO:0000259" key="7">
    <source>
        <dbReference type="Pfam" id="PF00122"/>
    </source>
</evidence>
<gene>
    <name evidence="8" type="ORF">T23_01340</name>
</gene>
<keyword evidence="3" id="KW-1278">Translocase</keyword>
<protein>
    <submittedName>
        <fullName evidence="8">Cation-transporting ATPase</fullName>
    </submittedName>
</protein>
<name>A0ABN6Z853_9FIRM</name>